<dbReference type="PANTHER" id="PTHR46300">
    <property type="entry name" value="P450, PUTATIVE (EUROFUNG)-RELATED-RELATED"/>
    <property type="match status" value="1"/>
</dbReference>
<evidence type="ECO:0000256" key="5">
    <source>
        <dbReference type="ARBA" id="ARBA00023033"/>
    </source>
</evidence>
<evidence type="ECO:0000256" key="6">
    <source>
        <dbReference type="PIRSR" id="PIRSR602401-1"/>
    </source>
</evidence>
<comment type="cofactor">
    <cofactor evidence="6">
        <name>heme</name>
        <dbReference type="ChEBI" id="CHEBI:30413"/>
    </cofactor>
</comment>
<reference evidence="8 9" key="1">
    <citation type="submission" date="2015-06" db="EMBL/GenBank/DDBJ databases">
        <title>Survival trade-offs in plant roots during colonization by closely related pathogenic and mutualistic fungi.</title>
        <authorList>
            <person name="Hacquard S."/>
            <person name="Kracher B."/>
            <person name="Hiruma K."/>
            <person name="Weinman A."/>
            <person name="Muench P."/>
            <person name="Garrido Oter R."/>
            <person name="Ver Loren van Themaat E."/>
            <person name="Dallerey J.-F."/>
            <person name="Damm U."/>
            <person name="Henrissat B."/>
            <person name="Lespinet O."/>
            <person name="Thon M."/>
            <person name="Kemen E."/>
            <person name="McHardy A.C."/>
            <person name="Schulze-Lefert P."/>
            <person name="O'Connell R.J."/>
        </authorList>
    </citation>
    <scope>NUCLEOTIDE SEQUENCE [LARGE SCALE GENOMIC DNA]</scope>
    <source>
        <strain evidence="8 9">MAFF 238704</strain>
    </source>
</reference>
<keyword evidence="5 7" id="KW-0503">Monooxygenase</keyword>
<dbReference type="Pfam" id="PF00067">
    <property type="entry name" value="p450"/>
    <property type="match status" value="1"/>
</dbReference>
<dbReference type="STRING" id="1573173.A0A162NEP0"/>
<dbReference type="AlphaFoldDB" id="A0A162NEP0"/>
<keyword evidence="6 7" id="KW-0349">Heme</keyword>
<evidence type="ECO:0000256" key="7">
    <source>
        <dbReference type="RuleBase" id="RU000461"/>
    </source>
</evidence>
<dbReference type="GO" id="GO:0005506">
    <property type="term" value="F:iron ion binding"/>
    <property type="evidence" value="ECO:0007669"/>
    <property type="project" value="InterPro"/>
</dbReference>
<dbReference type="PRINTS" id="PR00385">
    <property type="entry name" value="P450"/>
</dbReference>
<dbReference type="Proteomes" id="UP000076584">
    <property type="component" value="Unassembled WGS sequence"/>
</dbReference>
<evidence type="ECO:0000313" key="8">
    <source>
        <dbReference type="EMBL" id="KZL85875.1"/>
    </source>
</evidence>
<dbReference type="InterPro" id="IPR050364">
    <property type="entry name" value="Cytochrome_P450_fung"/>
</dbReference>
<dbReference type="PROSITE" id="PS00086">
    <property type="entry name" value="CYTOCHROME_P450"/>
    <property type="match status" value="1"/>
</dbReference>
<evidence type="ECO:0000256" key="1">
    <source>
        <dbReference type="ARBA" id="ARBA00010617"/>
    </source>
</evidence>
<evidence type="ECO:0000256" key="4">
    <source>
        <dbReference type="ARBA" id="ARBA00023004"/>
    </source>
</evidence>
<proteinExistence type="inferred from homology"/>
<organism evidence="8 9">
    <name type="scientific">Colletotrichum incanum</name>
    <name type="common">Soybean anthracnose fungus</name>
    <dbReference type="NCBI Taxonomy" id="1573173"/>
    <lineage>
        <taxon>Eukaryota</taxon>
        <taxon>Fungi</taxon>
        <taxon>Dikarya</taxon>
        <taxon>Ascomycota</taxon>
        <taxon>Pezizomycotina</taxon>
        <taxon>Sordariomycetes</taxon>
        <taxon>Hypocreomycetidae</taxon>
        <taxon>Glomerellales</taxon>
        <taxon>Glomerellaceae</taxon>
        <taxon>Colletotrichum</taxon>
        <taxon>Colletotrichum spaethianum species complex</taxon>
    </lineage>
</organism>
<name>A0A162NEP0_COLIC</name>
<comment type="similarity">
    <text evidence="1 7">Belongs to the cytochrome P450 family.</text>
</comment>
<dbReference type="Gene3D" id="1.10.630.10">
    <property type="entry name" value="Cytochrome P450"/>
    <property type="match status" value="1"/>
</dbReference>
<dbReference type="InterPro" id="IPR002401">
    <property type="entry name" value="Cyt_P450_E_grp-I"/>
</dbReference>
<evidence type="ECO:0000313" key="9">
    <source>
        <dbReference type="Proteomes" id="UP000076584"/>
    </source>
</evidence>
<dbReference type="GO" id="GO:0016705">
    <property type="term" value="F:oxidoreductase activity, acting on paired donors, with incorporation or reduction of molecular oxygen"/>
    <property type="evidence" value="ECO:0007669"/>
    <property type="project" value="InterPro"/>
</dbReference>
<dbReference type="GO" id="GO:0004497">
    <property type="term" value="F:monooxygenase activity"/>
    <property type="evidence" value="ECO:0007669"/>
    <property type="project" value="UniProtKB-KW"/>
</dbReference>
<accession>A0A162NEP0</accession>
<comment type="caution">
    <text evidence="8">The sequence shown here is derived from an EMBL/GenBank/DDBJ whole genome shotgun (WGS) entry which is preliminary data.</text>
</comment>
<dbReference type="PANTHER" id="PTHR46300:SF2">
    <property type="entry name" value="CYTOCHROME P450 MONOOXYGENASE ALNH-RELATED"/>
    <property type="match status" value="1"/>
</dbReference>
<keyword evidence="9" id="KW-1185">Reference proteome</keyword>
<dbReference type="OrthoDB" id="1103324at2759"/>
<dbReference type="InterPro" id="IPR001128">
    <property type="entry name" value="Cyt_P450"/>
</dbReference>
<dbReference type="PRINTS" id="PR00463">
    <property type="entry name" value="EP450I"/>
</dbReference>
<evidence type="ECO:0000256" key="2">
    <source>
        <dbReference type="ARBA" id="ARBA00022723"/>
    </source>
</evidence>
<dbReference type="InterPro" id="IPR017972">
    <property type="entry name" value="Cyt_P450_CS"/>
</dbReference>
<gene>
    <name evidence="8" type="ORF">CI238_11158</name>
</gene>
<dbReference type="EMBL" id="LFIW01000564">
    <property type="protein sequence ID" value="KZL85875.1"/>
    <property type="molecule type" value="Genomic_DNA"/>
</dbReference>
<sequence length="535" mass="60437">MWAIPLIWHLGLLSAAAAVTVYFIGGWVLSTRRPKDFPPGPPPALIMGNVLQLPAEKAFIKFQEWAKIYGDVVGLKIGADNYVILSSAEHARELYEKRGAIYSDRQQPYINYQLVNPGTMLFMKNDHTIKKSRTALRHLFGPAELRRVITVQAAQSALLMKDILNDPKNFHKHLQRWALATPLSLLSGQGVSESGVASTEKYFKVQDTWVKFLTPARAPPVDVFPMMKYIPKYFASWKREAAALSLAMRRTMYHMLDGAKAQHASITQGLRSAENESIMTKLIREGERSKDSRFGDHELAVFGAGTLDAAVDTVIATASNMILIIGAYPEVQKRLQAEADSIWPDGAPGPDDLHKAKYFRACLTEAMRWRSVAPSGIPRVLSRDDTYRGFKFPKDTTFLLNTWSIHMDDEWYDEPEEFRPERYLDNEWGVKTSMREVAKRQKRHPTYNFGAGRRMCPGLVYAENQIMITIAKLTWEFDVVAKGHLDTSIETGYHAGLVLGTTHFDVDIVPRSEHRKNIILEDSARAEKVVAAWIS</sequence>
<evidence type="ECO:0000256" key="3">
    <source>
        <dbReference type="ARBA" id="ARBA00023002"/>
    </source>
</evidence>
<dbReference type="SUPFAM" id="SSF48264">
    <property type="entry name" value="Cytochrome P450"/>
    <property type="match status" value="1"/>
</dbReference>
<keyword evidence="3 7" id="KW-0560">Oxidoreductase</keyword>
<dbReference type="GO" id="GO:0020037">
    <property type="term" value="F:heme binding"/>
    <property type="evidence" value="ECO:0007669"/>
    <property type="project" value="InterPro"/>
</dbReference>
<dbReference type="InterPro" id="IPR036396">
    <property type="entry name" value="Cyt_P450_sf"/>
</dbReference>
<protein>
    <submittedName>
        <fullName evidence="8">Cytochrome p450</fullName>
    </submittedName>
</protein>
<feature type="binding site" description="axial binding residue" evidence="6">
    <location>
        <position position="456"/>
    </location>
    <ligand>
        <name>heme</name>
        <dbReference type="ChEBI" id="CHEBI:30413"/>
    </ligand>
    <ligandPart>
        <name>Fe</name>
        <dbReference type="ChEBI" id="CHEBI:18248"/>
    </ligandPart>
</feature>
<keyword evidence="4 6" id="KW-0408">Iron</keyword>
<keyword evidence="2 6" id="KW-0479">Metal-binding</keyword>